<evidence type="ECO:0000313" key="4">
    <source>
        <dbReference type="Proteomes" id="UP000602050"/>
    </source>
</evidence>
<dbReference type="Gene3D" id="2.50.20.10">
    <property type="entry name" value="Lipoprotein localisation LolA/LolB/LppX"/>
    <property type="match status" value="1"/>
</dbReference>
<evidence type="ECO:0000313" key="3">
    <source>
        <dbReference type="EMBL" id="GFZ78091.1"/>
    </source>
</evidence>
<evidence type="ECO:0000256" key="2">
    <source>
        <dbReference type="SAM" id="SignalP"/>
    </source>
</evidence>
<keyword evidence="2" id="KW-0732">Signal</keyword>
<keyword evidence="4" id="KW-1185">Reference proteome</keyword>
<sequence length="344" mass="38916">MRQNRFNWKILVLVCIVFVLAACGAKSKEDVAKDLEENLDKLTGYKAKAEMTMNTGQEEQKYLIDIWHQKDDNYRVRLSNDKDEDGGQIILKNKDGVFVLTPSLDKSFKFQTEWPENGSQPYLYQSLAKDIMSDADAAFEVTETDYKFRTKTNYQSNNNLPFQEIFLDKKSLTPNLVRILDKDDHVLVEVKFTSFELNPSFAKDDFSMEKNMAAKDALKPVSGPGTTEVLEVILPEFTAGAELVEQKDVILDNGKRVILTFDGEKNFTLVQERVGAIPAMNMPKEVKGDIVNLGNAVAALSNNKLEWTYEGVNYILASDELTQEEMIEVAQSIQSKAVQNQIVK</sequence>
<dbReference type="InterPro" id="IPR029046">
    <property type="entry name" value="LolA/LolB/LppX"/>
</dbReference>
<gene>
    <name evidence="3" type="primary">ydcC</name>
    <name evidence="3" type="ORF">GCM10010978_19560</name>
</gene>
<feature type="chain" id="PRO_5039129468" evidence="2">
    <location>
        <begin position="22"/>
        <end position="344"/>
    </location>
</feature>
<dbReference type="SUPFAM" id="SSF89392">
    <property type="entry name" value="Prokaryotic lipoproteins and lipoprotein localization factors"/>
    <property type="match status" value="1"/>
</dbReference>
<dbReference type="Proteomes" id="UP000602050">
    <property type="component" value="Unassembled WGS sequence"/>
</dbReference>
<dbReference type="PANTHER" id="PTHR37507">
    <property type="entry name" value="SPORULATION PROTEIN YDCC"/>
    <property type="match status" value="1"/>
</dbReference>
<reference evidence="3" key="2">
    <citation type="submission" date="2020-09" db="EMBL/GenBank/DDBJ databases">
        <authorList>
            <person name="Sun Q."/>
            <person name="Zhou Y."/>
        </authorList>
    </citation>
    <scope>NUCLEOTIDE SEQUENCE</scope>
    <source>
        <strain evidence="3">CGMCC 1.12360</strain>
    </source>
</reference>
<reference evidence="3" key="1">
    <citation type="journal article" date="2014" name="Int. J. Syst. Evol. Microbiol.">
        <title>Complete genome sequence of Corynebacterium casei LMG S-19264T (=DSM 44701T), isolated from a smear-ripened cheese.</title>
        <authorList>
            <consortium name="US DOE Joint Genome Institute (JGI-PGF)"/>
            <person name="Walter F."/>
            <person name="Albersmeier A."/>
            <person name="Kalinowski J."/>
            <person name="Ruckert C."/>
        </authorList>
    </citation>
    <scope>NUCLEOTIDE SEQUENCE</scope>
    <source>
        <strain evidence="3">CGMCC 1.12360</strain>
    </source>
</reference>
<feature type="signal peptide" evidence="2">
    <location>
        <begin position="1"/>
        <end position="21"/>
    </location>
</feature>
<dbReference type="PANTHER" id="PTHR37507:SF2">
    <property type="entry name" value="SPORULATION PROTEIN YDCC"/>
    <property type="match status" value="1"/>
</dbReference>
<dbReference type="PROSITE" id="PS51257">
    <property type="entry name" value="PROKAR_LIPOPROTEIN"/>
    <property type="match status" value="1"/>
</dbReference>
<feature type="coiled-coil region" evidence="1">
    <location>
        <begin position="25"/>
        <end position="52"/>
    </location>
</feature>
<dbReference type="EMBL" id="BMEV01000034">
    <property type="protein sequence ID" value="GFZ78091.1"/>
    <property type="molecule type" value="Genomic_DNA"/>
</dbReference>
<keyword evidence="1" id="KW-0175">Coiled coil</keyword>
<dbReference type="InterPro" id="IPR052944">
    <property type="entry name" value="Sporulation_related"/>
</dbReference>
<organism evidence="3 4">
    <name type="scientific">Compostibacillus humi</name>
    <dbReference type="NCBI Taxonomy" id="1245525"/>
    <lineage>
        <taxon>Bacteria</taxon>
        <taxon>Bacillati</taxon>
        <taxon>Bacillota</taxon>
        <taxon>Bacilli</taxon>
        <taxon>Bacillales</taxon>
        <taxon>Bacillaceae</taxon>
        <taxon>Compostibacillus</taxon>
    </lineage>
</organism>
<evidence type="ECO:0000256" key="1">
    <source>
        <dbReference type="SAM" id="Coils"/>
    </source>
</evidence>
<protein>
    <submittedName>
        <fullName evidence="3">Sporulation protein YdcC</fullName>
    </submittedName>
</protein>
<name>A0A8J2XIF5_9BACI</name>
<proteinExistence type="predicted"/>
<dbReference type="AlphaFoldDB" id="A0A8J2XIF5"/>
<dbReference type="RefSeq" id="WP_188392225.1">
    <property type="nucleotide sequence ID" value="NZ_BMEV01000034.1"/>
</dbReference>
<accession>A0A8J2XIF5</accession>
<comment type="caution">
    <text evidence="3">The sequence shown here is derived from an EMBL/GenBank/DDBJ whole genome shotgun (WGS) entry which is preliminary data.</text>
</comment>